<dbReference type="AlphaFoldDB" id="A0A1D9Q4M7"/>
<organism evidence="1 2">
    <name type="scientific">Sclerotinia sclerotiorum (strain ATCC 18683 / 1980 / Ss-1)</name>
    <name type="common">White mold</name>
    <name type="synonym">Whetzelinia sclerotiorum</name>
    <dbReference type="NCBI Taxonomy" id="665079"/>
    <lineage>
        <taxon>Eukaryota</taxon>
        <taxon>Fungi</taxon>
        <taxon>Dikarya</taxon>
        <taxon>Ascomycota</taxon>
        <taxon>Pezizomycotina</taxon>
        <taxon>Leotiomycetes</taxon>
        <taxon>Helotiales</taxon>
        <taxon>Sclerotiniaceae</taxon>
        <taxon>Sclerotinia</taxon>
    </lineage>
</organism>
<accession>A0A1D9Q4M7</accession>
<name>A0A1D9Q4M7_SCLS1</name>
<gene>
    <name evidence="1" type="ORF">sscle_05g046570</name>
</gene>
<dbReference type="OrthoDB" id="3364132at2759"/>
<evidence type="ECO:0000313" key="2">
    <source>
        <dbReference type="Proteomes" id="UP000177798"/>
    </source>
</evidence>
<dbReference type="Proteomes" id="UP000177798">
    <property type="component" value="Chromosome 5"/>
</dbReference>
<evidence type="ECO:0000313" key="1">
    <source>
        <dbReference type="EMBL" id="APA09887.1"/>
    </source>
</evidence>
<dbReference type="VEuPathDB" id="FungiDB:sscle_05g046570"/>
<dbReference type="EMBL" id="CP017818">
    <property type="protein sequence ID" value="APA09887.1"/>
    <property type="molecule type" value="Genomic_DNA"/>
</dbReference>
<proteinExistence type="predicted"/>
<sequence>MGTQLASGYPRLFVPTTSNYVDAIFTYLCFSTSLRASSLITLEYREELERIAVLESLPGIKVTICVDGEPLKEYENNEHESMLVEQKHSMRSLKSPNINVL</sequence>
<reference evidence="2" key="1">
    <citation type="journal article" date="2017" name="Genome Biol. Evol.">
        <title>The complete genome sequence of the phytopathogenic fungus Sclerotinia sclerotiorum reveals insights into the genome architecture of broad host range pathogens.</title>
        <authorList>
            <person name="Derbyshire M."/>
            <person name="Denton-Giles M."/>
            <person name="Hegedus D."/>
            <person name="Seifbarghy S."/>
            <person name="Rollins J."/>
            <person name="van Kan J."/>
            <person name="Seidl M.F."/>
            <person name="Faino L."/>
            <person name="Mbengue M."/>
            <person name="Navaud O."/>
            <person name="Raffaele S."/>
            <person name="Hammond-Kosack K."/>
            <person name="Heard S."/>
            <person name="Oliver R."/>
        </authorList>
    </citation>
    <scope>NUCLEOTIDE SEQUENCE [LARGE SCALE GENOMIC DNA]</scope>
    <source>
        <strain evidence="2">ATCC 18683 / 1980 / Ss-1</strain>
    </source>
</reference>
<protein>
    <submittedName>
        <fullName evidence="1">Uncharacterized protein</fullName>
    </submittedName>
</protein>